<feature type="compositionally biased region" description="Polar residues" evidence="9">
    <location>
        <begin position="547"/>
        <end position="560"/>
    </location>
</feature>
<dbReference type="InterPro" id="IPR017853">
    <property type="entry name" value="GH"/>
</dbReference>
<evidence type="ECO:0000256" key="8">
    <source>
        <dbReference type="ARBA" id="ARBA00023295"/>
    </source>
</evidence>
<keyword evidence="13" id="KW-1185">Reference proteome</keyword>
<keyword evidence="7 12" id="KW-0378">Hydrolase</keyword>
<evidence type="ECO:0000256" key="2">
    <source>
        <dbReference type="ARBA" id="ARBA00004613"/>
    </source>
</evidence>
<dbReference type="InterPro" id="IPR045053">
    <property type="entry name" value="MAN-like"/>
</dbReference>
<protein>
    <recommendedName>
        <fullName evidence="4">mannan endo-1,4-beta-mannosidase</fullName>
        <ecNumber evidence="4">3.2.1.78</ecNumber>
    </recommendedName>
</protein>
<evidence type="ECO:0000256" key="10">
    <source>
        <dbReference type="SAM" id="SignalP"/>
    </source>
</evidence>
<dbReference type="PANTHER" id="PTHR31451:SF39">
    <property type="entry name" value="MANNAN ENDO-1,4-BETA-MANNOSIDASE 1"/>
    <property type="match status" value="1"/>
</dbReference>
<feature type="signal peptide" evidence="10">
    <location>
        <begin position="1"/>
        <end position="18"/>
    </location>
</feature>
<dbReference type="GO" id="GO:0046355">
    <property type="term" value="P:mannan catabolic process"/>
    <property type="evidence" value="ECO:0007669"/>
    <property type="project" value="UniProtKB-ARBA"/>
</dbReference>
<keyword evidence="8" id="KW-0326">Glycosidase</keyword>
<dbReference type="AlphaFoldDB" id="A0AAD7BWR7"/>
<dbReference type="EMBL" id="JARKIF010000008">
    <property type="protein sequence ID" value="KAJ7632612.1"/>
    <property type="molecule type" value="Genomic_DNA"/>
</dbReference>
<evidence type="ECO:0000256" key="4">
    <source>
        <dbReference type="ARBA" id="ARBA00012706"/>
    </source>
</evidence>
<evidence type="ECO:0000313" key="12">
    <source>
        <dbReference type="EMBL" id="KAJ7632612.1"/>
    </source>
</evidence>
<keyword evidence="5" id="KW-0964">Secreted</keyword>
<keyword evidence="6 10" id="KW-0732">Signal</keyword>
<dbReference type="Proteomes" id="UP001221142">
    <property type="component" value="Unassembled WGS sequence"/>
</dbReference>
<organism evidence="12 13">
    <name type="scientific">Roridomyces roridus</name>
    <dbReference type="NCBI Taxonomy" id="1738132"/>
    <lineage>
        <taxon>Eukaryota</taxon>
        <taxon>Fungi</taxon>
        <taxon>Dikarya</taxon>
        <taxon>Basidiomycota</taxon>
        <taxon>Agaricomycotina</taxon>
        <taxon>Agaricomycetes</taxon>
        <taxon>Agaricomycetidae</taxon>
        <taxon>Agaricales</taxon>
        <taxon>Marasmiineae</taxon>
        <taxon>Mycenaceae</taxon>
        <taxon>Roridomyces</taxon>
    </lineage>
</organism>
<feature type="compositionally biased region" description="Basic and acidic residues" evidence="9">
    <location>
        <begin position="22"/>
        <end position="36"/>
    </location>
</feature>
<proteinExistence type="inferred from homology"/>
<comment type="catalytic activity">
    <reaction evidence="1">
        <text>Random hydrolysis of (1-&gt;4)-beta-D-mannosidic linkages in mannans, galactomannans and glucomannans.</text>
        <dbReference type="EC" id="3.2.1.78"/>
    </reaction>
</comment>
<evidence type="ECO:0000259" key="11">
    <source>
        <dbReference type="Pfam" id="PF26410"/>
    </source>
</evidence>
<evidence type="ECO:0000256" key="9">
    <source>
        <dbReference type="SAM" id="MobiDB-lite"/>
    </source>
</evidence>
<dbReference type="Gene3D" id="3.20.20.80">
    <property type="entry name" value="Glycosidases"/>
    <property type="match status" value="1"/>
</dbReference>
<dbReference type="EC" id="3.2.1.78" evidence="4"/>
<evidence type="ECO:0000256" key="3">
    <source>
        <dbReference type="ARBA" id="ARBA00005641"/>
    </source>
</evidence>
<dbReference type="SUPFAM" id="SSF51445">
    <property type="entry name" value="(Trans)glycosidases"/>
    <property type="match status" value="1"/>
</dbReference>
<evidence type="ECO:0000256" key="1">
    <source>
        <dbReference type="ARBA" id="ARBA00001678"/>
    </source>
</evidence>
<dbReference type="PANTHER" id="PTHR31451">
    <property type="match status" value="1"/>
</dbReference>
<comment type="subcellular location">
    <subcellularLocation>
        <location evidence="2">Secreted</location>
    </subcellularLocation>
</comment>
<name>A0AAD7BWR7_9AGAR</name>
<feature type="domain" description="Glycoside hydrolase family 5" evidence="11">
    <location>
        <begin position="50"/>
        <end position="305"/>
    </location>
</feature>
<evidence type="ECO:0000256" key="6">
    <source>
        <dbReference type="ARBA" id="ARBA00022729"/>
    </source>
</evidence>
<feature type="region of interest" description="Disordered" evidence="9">
    <location>
        <begin position="547"/>
        <end position="567"/>
    </location>
</feature>
<feature type="region of interest" description="Disordered" evidence="9">
    <location>
        <begin position="21"/>
        <end position="45"/>
    </location>
</feature>
<reference evidence="12" key="1">
    <citation type="submission" date="2023-03" db="EMBL/GenBank/DDBJ databases">
        <title>Massive genome expansion in bonnet fungi (Mycena s.s.) driven by repeated elements and novel gene families across ecological guilds.</title>
        <authorList>
            <consortium name="Lawrence Berkeley National Laboratory"/>
            <person name="Harder C.B."/>
            <person name="Miyauchi S."/>
            <person name="Viragh M."/>
            <person name="Kuo A."/>
            <person name="Thoen E."/>
            <person name="Andreopoulos B."/>
            <person name="Lu D."/>
            <person name="Skrede I."/>
            <person name="Drula E."/>
            <person name="Henrissat B."/>
            <person name="Morin E."/>
            <person name="Kohler A."/>
            <person name="Barry K."/>
            <person name="LaButti K."/>
            <person name="Morin E."/>
            <person name="Salamov A."/>
            <person name="Lipzen A."/>
            <person name="Mereny Z."/>
            <person name="Hegedus B."/>
            <person name="Baldrian P."/>
            <person name="Stursova M."/>
            <person name="Weitz H."/>
            <person name="Taylor A."/>
            <person name="Grigoriev I.V."/>
            <person name="Nagy L.G."/>
            <person name="Martin F."/>
            <person name="Kauserud H."/>
        </authorList>
    </citation>
    <scope>NUCLEOTIDE SEQUENCE</scope>
    <source>
        <strain evidence="12">9284</strain>
    </source>
</reference>
<evidence type="ECO:0000313" key="13">
    <source>
        <dbReference type="Proteomes" id="UP001221142"/>
    </source>
</evidence>
<accession>A0AAD7BWR7</accession>
<sequence length="585" mass="63672">MFFQFWLGLLLVAVGVSATSSKDPRWQQDPPHKRDPTPTTAPAAPTIDKSQFVSTQDGSFHVNNSEFKFIGTNAYWLSALNSDEDIDHVLGNISQFNITVVRTWAFNDVSTIPENGTWFQLVANGTTSVNLNETTGLPKLDRMVAMAEKHGIYLLFSLTNNWNPIASDPIANSTNAIFRRDVLTNNSLPRNTLSNDYGGMDAYVRAFGADTHDAFYTNETIIQAFENYTTQIVQRYVNSTSVLAWEIANDPRCNSSVAANASCNTNTITNWHNRIANLVKSKDPNHLVSSGTQGFQCMDCLKLFDKPLAPPPPGPSAAPNARRSKVVPLTKKALLQERKEAWKLSRALKLRSEPRSAQGVQVRGKWTSTLTRRQDDVGVGSAFDGSSGVDSDDILSIPNISFGSFQLFPDQNQYAPDDPSLSAFNNTLQAGLQWIQKHGESSQRTGKPVALTGFGLVTQDSAPFFVPFNSTVAPFAADQIGNFTTNSSITPFGVTQEQQNDAYTQWLQQGILSGLAGMIQYQWGQGNLTAMNGTAISPVITENGIQPVQDQNGVSPNDGYSSVGVGQVPTEGTLQAAAQQFGPDA</sequence>
<feature type="chain" id="PRO_5042111686" description="mannan endo-1,4-beta-mannosidase" evidence="10">
    <location>
        <begin position="19"/>
        <end position="585"/>
    </location>
</feature>
<dbReference type="InterPro" id="IPR001547">
    <property type="entry name" value="Glyco_hydro_5"/>
</dbReference>
<comment type="caution">
    <text evidence="12">The sequence shown here is derived from an EMBL/GenBank/DDBJ whole genome shotgun (WGS) entry which is preliminary data.</text>
</comment>
<dbReference type="Pfam" id="PF26410">
    <property type="entry name" value="GH5_mannosidase"/>
    <property type="match status" value="1"/>
</dbReference>
<dbReference type="GO" id="GO:0005576">
    <property type="term" value="C:extracellular region"/>
    <property type="evidence" value="ECO:0007669"/>
    <property type="project" value="UniProtKB-SubCell"/>
</dbReference>
<evidence type="ECO:0000256" key="7">
    <source>
        <dbReference type="ARBA" id="ARBA00022801"/>
    </source>
</evidence>
<gene>
    <name evidence="12" type="ORF">FB45DRAFT_1026764</name>
</gene>
<evidence type="ECO:0000256" key="5">
    <source>
        <dbReference type="ARBA" id="ARBA00022525"/>
    </source>
</evidence>
<comment type="similarity">
    <text evidence="3">Belongs to the glycosyl hydrolase 5 (cellulase A) family.</text>
</comment>
<dbReference type="GO" id="GO:0016985">
    <property type="term" value="F:mannan endo-1,4-beta-mannosidase activity"/>
    <property type="evidence" value="ECO:0007669"/>
    <property type="project" value="UniProtKB-EC"/>
</dbReference>